<dbReference type="RefSeq" id="WP_094996645.1">
    <property type="nucleotide sequence ID" value="NZ_BMJL01000006.1"/>
</dbReference>
<evidence type="ECO:0000256" key="1">
    <source>
        <dbReference type="ARBA" id="ARBA00023235"/>
    </source>
</evidence>
<dbReference type="InterPro" id="IPR026040">
    <property type="entry name" value="HyI-like"/>
</dbReference>
<gene>
    <name evidence="4" type="ORF">CJ263_07200</name>
</gene>
<dbReference type="Proteomes" id="UP000215244">
    <property type="component" value="Chromosome"/>
</dbReference>
<dbReference type="InterPro" id="IPR050417">
    <property type="entry name" value="Sugar_Epim/Isomerase"/>
</dbReference>
<dbReference type="EMBL" id="CP022957">
    <property type="protein sequence ID" value="ASV30024.1"/>
    <property type="molecule type" value="Genomic_DNA"/>
</dbReference>
<dbReference type="GO" id="GO:0016853">
    <property type="term" value="F:isomerase activity"/>
    <property type="evidence" value="ECO:0007669"/>
    <property type="project" value="UniProtKB-KW"/>
</dbReference>
<proteinExistence type="inferred from homology"/>
<evidence type="ECO:0000313" key="5">
    <source>
        <dbReference type="Proteomes" id="UP000215244"/>
    </source>
</evidence>
<dbReference type="InterPro" id="IPR013022">
    <property type="entry name" value="Xyl_isomerase-like_TIM-brl"/>
</dbReference>
<dbReference type="Pfam" id="PF01261">
    <property type="entry name" value="AP_endonuc_2"/>
    <property type="match status" value="1"/>
</dbReference>
<dbReference type="Gene3D" id="3.20.20.150">
    <property type="entry name" value="Divalent-metal-dependent TIM barrel enzymes"/>
    <property type="match status" value="1"/>
</dbReference>
<protein>
    <submittedName>
        <fullName evidence="4">Xylose isomerase</fullName>
    </submittedName>
</protein>
<dbReference type="OrthoDB" id="9786584at2"/>
<keyword evidence="5" id="KW-1185">Reference proteome</keyword>
<sequence>MKRRNFLKNTALSSGVISLGGAFSYASSNNNRAKAFHNFNLKYAPHSGMFKHHAGEDLIDQINFMADQGFTAFEDNGLMNRDISMQNKIGETLAKRGMTMGVFVVDKGGNMANTLAAGKPEYIDIFLDGCKRSVEVAKRVNAKWMTVVPGGFERSLPIGVQDGNVIEALKRGAEILEPHGLVMVLEPLSDSPDLYLQNSDQTYMICKAVDSPSCKILFDIYHMQKTEGNLIHNMGLTWDEIAYIQIGDNPGRNEPTTGEINYKNVFKFIYDKGFEGVLGMEHGNSSPGKDGETAVIEAYKKTDQFL</sequence>
<dbReference type="SUPFAM" id="SSF51658">
    <property type="entry name" value="Xylose isomerase-like"/>
    <property type="match status" value="1"/>
</dbReference>
<organism evidence="4 5">
    <name type="scientific">Maribacter cobaltidurans</name>
    <dbReference type="NCBI Taxonomy" id="1178778"/>
    <lineage>
        <taxon>Bacteria</taxon>
        <taxon>Pseudomonadati</taxon>
        <taxon>Bacteroidota</taxon>
        <taxon>Flavobacteriia</taxon>
        <taxon>Flavobacteriales</taxon>
        <taxon>Flavobacteriaceae</taxon>
        <taxon>Maribacter</taxon>
    </lineage>
</organism>
<keyword evidence="1 2" id="KW-0413">Isomerase</keyword>
<evidence type="ECO:0000256" key="2">
    <source>
        <dbReference type="PIRNR" id="PIRNR006241"/>
    </source>
</evidence>
<reference evidence="4 5" key="1">
    <citation type="submission" date="2017-08" db="EMBL/GenBank/DDBJ databases">
        <title>The complete genome sequence of Maribacter sp. B1, isolated from deep-sea sediment.</title>
        <authorList>
            <person name="Wu Y.-H."/>
            <person name="Cheng H."/>
            <person name="Xu X.-W."/>
        </authorList>
    </citation>
    <scope>NUCLEOTIDE SEQUENCE [LARGE SCALE GENOMIC DNA]</scope>
    <source>
        <strain evidence="4 5">B1</strain>
    </source>
</reference>
<accession>A0A223V3N8</accession>
<evidence type="ECO:0000313" key="4">
    <source>
        <dbReference type="EMBL" id="ASV30024.1"/>
    </source>
</evidence>
<dbReference type="InterPro" id="IPR036237">
    <property type="entry name" value="Xyl_isomerase-like_sf"/>
</dbReference>
<dbReference type="AlphaFoldDB" id="A0A223V3N8"/>
<feature type="domain" description="Xylose isomerase-like TIM barrel" evidence="3">
    <location>
        <begin position="65"/>
        <end position="292"/>
    </location>
</feature>
<evidence type="ECO:0000259" key="3">
    <source>
        <dbReference type="Pfam" id="PF01261"/>
    </source>
</evidence>
<dbReference type="PIRSF" id="PIRSF006241">
    <property type="entry name" value="HyI"/>
    <property type="match status" value="1"/>
</dbReference>
<dbReference type="PANTHER" id="PTHR43489">
    <property type="entry name" value="ISOMERASE"/>
    <property type="match status" value="1"/>
</dbReference>
<name>A0A223V3N8_9FLAO</name>
<dbReference type="KEGG" id="marb:CJ263_07200"/>
<comment type="similarity">
    <text evidence="2">Belongs to the hyi family.</text>
</comment>